<dbReference type="Proteomes" id="UP000076858">
    <property type="component" value="Unassembled WGS sequence"/>
</dbReference>
<evidence type="ECO:0000313" key="2">
    <source>
        <dbReference type="Proteomes" id="UP000076858"/>
    </source>
</evidence>
<accession>A0A164L7Y8</accession>
<sequence length="52" mass="5841">MPSVGNHASQQTLFSASGFLFLLLLEVKLRSPPSFFFLSFFVKSTIRLTAFN</sequence>
<organism evidence="1 2">
    <name type="scientific">Daphnia magna</name>
    <dbReference type="NCBI Taxonomy" id="35525"/>
    <lineage>
        <taxon>Eukaryota</taxon>
        <taxon>Metazoa</taxon>
        <taxon>Ecdysozoa</taxon>
        <taxon>Arthropoda</taxon>
        <taxon>Crustacea</taxon>
        <taxon>Branchiopoda</taxon>
        <taxon>Diplostraca</taxon>
        <taxon>Cladocera</taxon>
        <taxon>Anomopoda</taxon>
        <taxon>Daphniidae</taxon>
        <taxon>Daphnia</taxon>
    </lineage>
</organism>
<proteinExistence type="predicted"/>
<comment type="caution">
    <text evidence="1">The sequence shown here is derived from an EMBL/GenBank/DDBJ whole genome shotgun (WGS) entry which is preliminary data.</text>
</comment>
<reference evidence="1 2" key="1">
    <citation type="submission" date="2016-03" db="EMBL/GenBank/DDBJ databases">
        <title>EvidentialGene: Evidence-directed Construction of Genes on Genomes.</title>
        <authorList>
            <person name="Gilbert D.G."/>
            <person name="Choi J.-H."/>
            <person name="Mockaitis K."/>
            <person name="Colbourne J."/>
            <person name="Pfrender M."/>
        </authorList>
    </citation>
    <scope>NUCLEOTIDE SEQUENCE [LARGE SCALE GENOMIC DNA]</scope>
    <source>
        <strain evidence="1 2">Xinb3</strain>
        <tissue evidence="1">Complete organism</tissue>
    </source>
</reference>
<evidence type="ECO:0000313" key="1">
    <source>
        <dbReference type="EMBL" id="KZS03870.1"/>
    </source>
</evidence>
<gene>
    <name evidence="1" type="ORF">APZ42_033314</name>
</gene>
<name>A0A164L7Y8_9CRUS</name>
<keyword evidence="2" id="KW-1185">Reference proteome</keyword>
<dbReference type="EMBL" id="LRGB01003164">
    <property type="protein sequence ID" value="KZS03870.1"/>
    <property type="molecule type" value="Genomic_DNA"/>
</dbReference>
<protein>
    <submittedName>
        <fullName evidence="1">Uncharacterized protein</fullName>
    </submittedName>
</protein>
<dbReference type="AlphaFoldDB" id="A0A164L7Y8"/>